<proteinExistence type="predicted"/>
<keyword evidence="1" id="KW-1133">Transmembrane helix</keyword>
<dbReference type="AlphaFoldDB" id="A0A1I0TEK5"/>
<sequence>MNITFFSIIITLFIGIYLWVKNSNKESILIFLFCTFCTILSISFYEVIAKKYEIFNGIGELDMNATGQVGDFIGGIVGTLVATFSIILLYKTLTAQRESSNSQASEFAKSQNESRFFELLRIHRDNVSEIEFEYTEKIKNKNKIAKSRHFFVVAHKQLEFAFLEFDAYLNYHNLSSDDIYEDSYLNKIKGNKTIIKRNLNDYQLLAKIDICYLILFFGVGKNGKEEIFQILQGKYKTLFVNNILDFYRMKPSGSSKHYKTWKTLIQDNEFFNNYEAILQEREDCDNDEIPSNSLSYGHDNRTAYYPNNYVKYYGGHRFRLGHYYRHLYQLVCFLHYNTELSTDEKKNYTRIVRGQLSDYEQILFFYNSISQLGRVWELSDNKNEAINENDQLISRYNLVKNISKRPLVNNIQTQSFYP</sequence>
<evidence type="ECO:0000313" key="3">
    <source>
        <dbReference type="Proteomes" id="UP000198836"/>
    </source>
</evidence>
<dbReference type="STRING" id="332999.SAMN04488511_1096"/>
<reference evidence="3" key="1">
    <citation type="submission" date="2016-10" db="EMBL/GenBank/DDBJ databases">
        <authorList>
            <person name="Varghese N."/>
            <person name="Submissions S."/>
        </authorList>
    </citation>
    <scope>NUCLEOTIDE SEQUENCE [LARGE SCALE GENOMIC DNA]</scope>
    <source>
        <strain evidence="3">DSM 18130</strain>
    </source>
</reference>
<dbReference type="Proteomes" id="UP000198836">
    <property type="component" value="Unassembled WGS sequence"/>
</dbReference>
<keyword evidence="3" id="KW-1185">Reference proteome</keyword>
<gene>
    <name evidence="2" type="ORF">SAMN04488511_1096</name>
</gene>
<accession>A0A1I0TEK5</accession>
<dbReference type="InterPro" id="IPR031709">
    <property type="entry name" value="PutAbiC"/>
</dbReference>
<feature type="transmembrane region" description="Helical" evidence="1">
    <location>
        <begin position="69"/>
        <end position="90"/>
    </location>
</feature>
<feature type="transmembrane region" description="Helical" evidence="1">
    <location>
        <begin position="28"/>
        <end position="48"/>
    </location>
</feature>
<evidence type="ECO:0000313" key="2">
    <source>
        <dbReference type="EMBL" id="SFA50180.1"/>
    </source>
</evidence>
<dbReference type="Pfam" id="PF16872">
    <property type="entry name" value="putAbiC"/>
    <property type="match status" value="1"/>
</dbReference>
<name>A0A1I0TEK5_9SPHI</name>
<organism evidence="2 3">
    <name type="scientific">Pedobacter suwonensis</name>
    <dbReference type="NCBI Taxonomy" id="332999"/>
    <lineage>
        <taxon>Bacteria</taxon>
        <taxon>Pseudomonadati</taxon>
        <taxon>Bacteroidota</taxon>
        <taxon>Sphingobacteriia</taxon>
        <taxon>Sphingobacteriales</taxon>
        <taxon>Sphingobacteriaceae</taxon>
        <taxon>Pedobacter</taxon>
    </lineage>
</organism>
<keyword evidence="1" id="KW-0812">Transmembrane</keyword>
<evidence type="ECO:0000256" key="1">
    <source>
        <dbReference type="SAM" id="Phobius"/>
    </source>
</evidence>
<dbReference type="EMBL" id="FOJM01000009">
    <property type="protein sequence ID" value="SFA50180.1"/>
    <property type="molecule type" value="Genomic_DNA"/>
</dbReference>
<protein>
    <submittedName>
        <fullName evidence="2">Putative phage abortive infection protein</fullName>
    </submittedName>
</protein>
<keyword evidence="1" id="KW-0472">Membrane</keyword>
<feature type="transmembrane region" description="Helical" evidence="1">
    <location>
        <begin position="5"/>
        <end position="22"/>
    </location>
</feature>